<dbReference type="Ensembl" id="ENSMODT00000012402.4">
    <property type="protein sequence ID" value="ENSMODP00000012177.3"/>
    <property type="gene ID" value="ENSMODG00000009743.4"/>
</dbReference>
<dbReference type="InParanoid" id="F6X9H5"/>
<dbReference type="GO" id="GO:0050905">
    <property type="term" value="P:neuromuscular process"/>
    <property type="evidence" value="ECO:0007669"/>
    <property type="project" value="Ensembl"/>
</dbReference>
<dbReference type="GO" id="GO:0042297">
    <property type="term" value="P:vocal learning"/>
    <property type="evidence" value="ECO:0007669"/>
    <property type="project" value="Ensembl"/>
</dbReference>
<keyword evidence="5 13" id="KW-0812">Transmembrane</keyword>
<feature type="transmembrane region" description="Helical" evidence="13">
    <location>
        <begin position="310"/>
        <end position="333"/>
    </location>
</feature>
<name>F6X9H5_MONDO</name>
<evidence type="ECO:0000256" key="9">
    <source>
        <dbReference type="ARBA" id="ARBA00023136"/>
    </source>
</evidence>
<dbReference type="GO" id="GO:0034632">
    <property type="term" value="F:retinol transmembrane transporter activity"/>
    <property type="evidence" value="ECO:0007669"/>
    <property type="project" value="Ensembl"/>
</dbReference>
<sequence>MDEILSLPSFSASLCGEVPEKMSSLASANQSSGESEDYSYGNWYIDEPNAREEASQPYETIPACQHSFPPSLYHTCLAPLSLVAILLLSLLVKRRRLCLGCCHGTFGLPSPLDFLAEESGRLVPVAVFGILFTKLCVLALEEDPLPFLPISSPAGQGYWKTLALLYYPALYYPLIACATVRHQAGYVLGCLLSWAHCAVQIWHKVECPQTPKIYKYYSLLASLPLISGLVLLSLWYPTQLLKSLSQKMAVTGLEVTGKSYYEDYLRHILSGKRSKSSSSVANPSFPSRILFYFLSHIYSPQRGFRLPLKLILSSTLAAITIYQEVLLLLVAFVPNLQKAREGITEEVTYMLAGFGLVLSEDKLEVIAWVKYYLWALEVCYVSALVLSCSLTFLMLTRSLVTHRNNLRAWHCGATLDGGPQPQKPGVGATAIFCWMSFSGYQTAFICLGLFLQQIIFFLGFVLFTFLVVIPILYGRNLLLFYMLENTWPFCLTLILAVILQNLTAHWAFLENHQGQQELTNRKSLYAVTFLLFPINVLVGIMVGFCRMLISALFNIIHFCQLDLSLLPRGVETLDPGYRTYCYYLKMEVSQSHPAMRAFCFLLLQLPGSQRLAGAQAGLRPSDVEEGIRLLQTKNSARNATRSRQSRIRWGLAYTLIRNPSLLTFRKKSLSGPLANGSQPSSPNP</sequence>
<dbReference type="GO" id="GO:0007631">
    <property type="term" value="P:feeding behavior"/>
    <property type="evidence" value="ECO:0007669"/>
    <property type="project" value="Ensembl"/>
</dbReference>
<dbReference type="eggNOG" id="ENOG502QRSS">
    <property type="taxonomic scope" value="Eukaryota"/>
</dbReference>
<evidence type="ECO:0000256" key="5">
    <source>
        <dbReference type="ARBA" id="ARBA00022692"/>
    </source>
</evidence>
<dbReference type="GO" id="GO:0048589">
    <property type="term" value="P:developmental growth"/>
    <property type="evidence" value="ECO:0007669"/>
    <property type="project" value="Ensembl"/>
</dbReference>
<dbReference type="GO" id="GO:0060325">
    <property type="term" value="P:face morphogenesis"/>
    <property type="evidence" value="ECO:0007669"/>
    <property type="project" value="Ensembl"/>
</dbReference>
<evidence type="ECO:0000256" key="12">
    <source>
        <dbReference type="ARBA" id="ARBA00047156"/>
    </source>
</evidence>
<dbReference type="GO" id="GO:0001822">
    <property type="term" value="P:kidney development"/>
    <property type="evidence" value="ECO:0007669"/>
    <property type="project" value="Ensembl"/>
</dbReference>
<dbReference type="AlphaFoldDB" id="F6X9H5"/>
<feature type="transmembrane region" description="Helical" evidence="13">
    <location>
        <begin position="524"/>
        <end position="549"/>
    </location>
</feature>
<dbReference type="STRING" id="13616.ENSMODP00000012177"/>
<dbReference type="GO" id="GO:0003184">
    <property type="term" value="P:pulmonary valve morphogenesis"/>
    <property type="evidence" value="ECO:0007669"/>
    <property type="project" value="Ensembl"/>
</dbReference>
<evidence type="ECO:0000256" key="10">
    <source>
        <dbReference type="ARBA" id="ARBA00023170"/>
    </source>
</evidence>
<dbReference type="Pfam" id="PF14752">
    <property type="entry name" value="RBP_receptor"/>
    <property type="match status" value="1"/>
</dbReference>
<dbReference type="RefSeq" id="XP_056654626.1">
    <property type="nucleotide sequence ID" value="XM_056798648.1"/>
</dbReference>
<evidence type="ECO:0000256" key="7">
    <source>
        <dbReference type="ARBA" id="ARBA00022989"/>
    </source>
</evidence>
<dbReference type="GO" id="GO:0019841">
    <property type="term" value="F:retinol binding"/>
    <property type="evidence" value="ECO:0007669"/>
    <property type="project" value="UniProtKB-KW"/>
</dbReference>
<dbReference type="Bgee" id="ENSMODG00000009743">
    <property type="expression patterns" value="Expressed in extraembryonic membrane and 14 other cell types or tissues"/>
</dbReference>
<dbReference type="GO" id="GO:0048745">
    <property type="term" value="P:smooth muscle tissue development"/>
    <property type="evidence" value="ECO:0007669"/>
    <property type="project" value="Ensembl"/>
</dbReference>
<dbReference type="GO" id="GO:0005886">
    <property type="term" value="C:plasma membrane"/>
    <property type="evidence" value="ECO:0000318"/>
    <property type="project" value="GO_Central"/>
</dbReference>
<dbReference type="OrthoDB" id="9939815at2759"/>
<reference evidence="14" key="3">
    <citation type="submission" date="2025-09" db="UniProtKB">
        <authorList>
            <consortium name="Ensembl"/>
        </authorList>
    </citation>
    <scope>IDENTIFICATION</scope>
</reference>
<dbReference type="OMA" id="TKDPMAK"/>
<dbReference type="GO" id="GO:0030325">
    <property type="term" value="P:adrenal gland development"/>
    <property type="evidence" value="ECO:0007669"/>
    <property type="project" value="Ensembl"/>
</dbReference>
<comment type="subunit">
    <text evidence="12">Homodimer. Interacts with JAK2 and STAT5. Interacts (via extracellular domains) with RBP4. Interacts (via cytoplasmic domains) with RBP1.</text>
</comment>
<keyword evidence="4" id="KW-1003">Cell membrane</keyword>
<dbReference type="PANTHER" id="PTHR21444">
    <property type="entry name" value="COILED-COIL DOMAIN-CONTAINING PROTEIN 180"/>
    <property type="match status" value="1"/>
</dbReference>
<reference evidence="14 15" key="1">
    <citation type="journal article" date="2007" name="Nature">
        <title>Genome of the marsupial Monodelphis domestica reveals innovation in non-coding sequences.</title>
        <authorList>
            <person name="Mikkelsen T.S."/>
            <person name="Wakefield M.J."/>
            <person name="Aken B."/>
            <person name="Amemiya C.T."/>
            <person name="Chang J.L."/>
            <person name="Duke S."/>
            <person name="Garber M."/>
            <person name="Gentles A.J."/>
            <person name="Goodstadt L."/>
            <person name="Heger A."/>
            <person name="Jurka J."/>
            <person name="Kamal M."/>
            <person name="Mauceli E."/>
            <person name="Searle S.M."/>
            <person name="Sharpe T."/>
            <person name="Baker M.L."/>
            <person name="Batzer M.A."/>
            <person name="Benos P.V."/>
            <person name="Belov K."/>
            <person name="Clamp M."/>
            <person name="Cook A."/>
            <person name="Cuff J."/>
            <person name="Das R."/>
            <person name="Davidow L."/>
            <person name="Deakin J.E."/>
            <person name="Fazzari M.J."/>
            <person name="Glass J.L."/>
            <person name="Grabherr M."/>
            <person name="Greally J.M."/>
            <person name="Gu W."/>
            <person name="Hore T.A."/>
            <person name="Huttley G.A."/>
            <person name="Kleber M."/>
            <person name="Jirtle R.L."/>
            <person name="Koina E."/>
            <person name="Lee J.T."/>
            <person name="Mahony S."/>
            <person name="Marra M.A."/>
            <person name="Miller R.D."/>
            <person name="Nicholls R.D."/>
            <person name="Oda M."/>
            <person name="Papenfuss A.T."/>
            <person name="Parra Z.E."/>
            <person name="Pollock D.D."/>
            <person name="Ray D.A."/>
            <person name="Schein J.E."/>
            <person name="Speed T.P."/>
            <person name="Thompson K."/>
            <person name="VandeBerg J.L."/>
            <person name="Wade C.M."/>
            <person name="Walker J.A."/>
            <person name="Waters P.D."/>
            <person name="Webber C."/>
            <person name="Weidman J.R."/>
            <person name="Xie X."/>
            <person name="Zody M.C."/>
            <person name="Baldwin J."/>
            <person name="Abdouelleil A."/>
            <person name="Abdulkadir J."/>
            <person name="Abebe A."/>
            <person name="Abera B."/>
            <person name="Abreu J."/>
            <person name="Acer S.C."/>
            <person name="Aftuck L."/>
            <person name="Alexander A."/>
            <person name="An P."/>
            <person name="Anderson E."/>
            <person name="Anderson S."/>
            <person name="Arachi H."/>
            <person name="Azer M."/>
            <person name="Bachantsang P."/>
            <person name="Barry A."/>
            <person name="Bayul T."/>
            <person name="Berlin A."/>
            <person name="Bessette D."/>
            <person name="Bloom T."/>
            <person name="Bloom T."/>
            <person name="Boguslavskiy L."/>
            <person name="Bonnet C."/>
            <person name="Boukhgalter B."/>
            <person name="Bourzgui I."/>
            <person name="Brown A."/>
            <person name="Cahill P."/>
            <person name="Channer S."/>
            <person name="Cheshatsang Y."/>
            <person name="Chuda L."/>
            <person name="Citroen M."/>
            <person name="Collymore A."/>
            <person name="Cooke P."/>
            <person name="Costello M."/>
            <person name="D'Aco K."/>
            <person name="Daza R."/>
            <person name="De Haan G."/>
            <person name="DeGray S."/>
            <person name="DeMaso C."/>
            <person name="Dhargay N."/>
            <person name="Dooley K."/>
            <person name="Dooley E."/>
            <person name="Doricent M."/>
            <person name="Dorje P."/>
            <person name="Dorjee K."/>
            <person name="Dupes A."/>
            <person name="Elong R."/>
            <person name="Falk J."/>
            <person name="Farina A."/>
            <person name="Faro S."/>
            <person name="Ferguson D."/>
            <person name="Fisher S."/>
            <person name="Foley C.D."/>
            <person name="Franke A."/>
            <person name="Friedrich D."/>
            <person name="Gadbois L."/>
            <person name="Gearin G."/>
            <person name="Gearin C.R."/>
            <person name="Giannoukos G."/>
            <person name="Goode T."/>
            <person name="Graham J."/>
            <person name="Grandbois E."/>
            <person name="Grewal S."/>
            <person name="Gyaltsen K."/>
            <person name="Hafez N."/>
            <person name="Hagos B."/>
            <person name="Hall J."/>
            <person name="Henson C."/>
            <person name="Hollinger A."/>
            <person name="Honan T."/>
            <person name="Huard M.D."/>
            <person name="Hughes L."/>
            <person name="Hurhula B."/>
            <person name="Husby M.E."/>
            <person name="Kamat A."/>
            <person name="Kanga B."/>
            <person name="Kashin S."/>
            <person name="Khazanovich D."/>
            <person name="Kisner P."/>
            <person name="Lance K."/>
            <person name="Lara M."/>
            <person name="Lee W."/>
            <person name="Lennon N."/>
            <person name="Letendre F."/>
            <person name="LeVine R."/>
            <person name="Lipovsky A."/>
            <person name="Liu X."/>
            <person name="Liu J."/>
            <person name="Liu S."/>
            <person name="Lokyitsang T."/>
            <person name="Lokyitsang Y."/>
            <person name="Lubonja R."/>
            <person name="Lui A."/>
            <person name="MacDonald P."/>
            <person name="Magnisalis V."/>
            <person name="Maru K."/>
            <person name="Matthews C."/>
            <person name="McCusker W."/>
            <person name="McDonough S."/>
            <person name="Mehta T."/>
            <person name="Meldrim J."/>
            <person name="Meneus L."/>
            <person name="Mihai O."/>
            <person name="Mihalev A."/>
            <person name="Mihova T."/>
            <person name="Mittelman R."/>
            <person name="Mlenga V."/>
            <person name="Montmayeur A."/>
            <person name="Mulrain L."/>
            <person name="Navidi A."/>
            <person name="Naylor J."/>
            <person name="Negash T."/>
            <person name="Nguyen T."/>
            <person name="Nguyen N."/>
            <person name="Nicol R."/>
            <person name="Norbu C."/>
            <person name="Norbu N."/>
            <person name="Novod N."/>
            <person name="O'Neill B."/>
            <person name="Osman S."/>
            <person name="Markiewicz E."/>
            <person name="Oyono O.L."/>
            <person name="Patti C."/>
            <person name="Phunkhang P."/>
            <person name="Pierre F."/>
            <person name="Priest M."/>
            <person name="Raghuraman S."/>
            <person name="Rege F."/>
            <person name="Reyes R."/>
            <person name="Rise C."/>
            <person name="Rogov P."/>
            <person name="Ross K."/>
            <person name="Ryan E."/>
            <person name="Settipalli S."/>
            <person name="Shea T."/>
            <person name="Sherpa N."/>
            <person name="Shi L."/>
            <person name="Shih D."/>
            <person name="Sparrow T."/>
            <person name="Spaulding J."/>
            <person name="Stalker J."/>
            <person name="Stange-Thomann N."/>
            <person name="Stavropoulos S."/>
            <person name="Stone C."/>
            <person name="Strader C."/>
            <person name="Tesfaye S."/>
            <person name="Thomson T."/>
            <person name="Thoulutsang Y."/>
            <person name="Thoulutsang D."/>
            <person name="Topham K."/>
            <person name="Topping I."/>
            <person name="Tsamla T."/>
            <person name="Vassiliev H."/>
            <person name="Vo A."/>
            <person name="Wangchuk T."/>
            <person name="Wangdi T."/>
            <person name="Weiand M."/>
            <person name="Wilkinson J."/>
            <person name="Wilson A."/>
            <person name="Yadav S."/>
            <person name="Young G."/>
            <person name="Yu Q."/>
            <person name="Zembek L."/>
            <person name="Zhong D."/>
            <person name="Zimmer A."/>
            <person name="Zwirko Z."/>
            <person name="Jaffe D.B."/>
            <person name="Alvarez P."/>
            <person name="Brockman W."/>
            <person name="Butler J."/>
            <person name="Chin C."/>
            <person name="Gnerre S."/>
            <person name="MacCallum I."/>
            <person name="Graves J.A."/>
            <person name="Ponting C.P."/>
            <person name="Breen M."/>
            <person name="Samollow P.B."/>
            <person name="Lander E.S."/>
            <person name="Lindblad-Toh K."/>
        </authorList>
    </citation>
    <scope>NUCLEOTIDE SEQUENCE [LARGE SCALE GENOMIC DNA]</scope>
</reference>
<evidence type="ECO:0000313" key="15">
    <source>
        <dbReference type="Proteomes" id="UP000002280"/>
    </source>
</evidence>
<keyword evidence="10" id="KW-0675">Receptor</keyword>
<organism evidence="14 15">
    <name type="scientific">Monodelphis domestica</name>
    <name type="common">Gray short-tailed opossum</name>
    <dbReference type="NCBI Taxonomy" id="13616"/>
    <lineage>
        <taxon>Eukaryota</taxon>
        <taxon>Metazoa</taxon>
        <taxon>Chordata</taxon>
        <taxon>Craniata</taxon>
        <taxon>Vertebrata</taxon>
        <taxon>Euteleostomi</taxon>
        <taxon>Mammalia</taxon>
        <taxon>Metatheria</taxon>
        <taxon>Didelphimorphia</taxon>
        <taxon>Didelphidae</taxon>
        <taxon>Monodelphis</taxon>
    </lineage>
</organism>
<dbReference type="GO" id="GO:0016918">
    <property type="term" value="F:retinal binding"/>
    <property type="evidence" value="ECO:0007669"/>
    <property type="project" value="UniProtKB-KW"/>
</dbReference>
<dbReference type="GO" id="GO:0061156">
    <property type="term" value="P:pulmonary artery morphogenesis"/>
    <property type="evidence" value="ECO:0007669"/>
    <property type="project" value="Ensembl"/>
</dbReference>
<evidence type="ECO:0000256" key="4">
    <source>
        <dbReference type="ARBA" id="ARBA00022475"/>
    </source>
</evidence>
<dbReference type="GO" id="GO:0061038">
    <property type="term" value="P:uterus morphogenesis"/>
    <property type="evidence" value="ECO:0007669"/>
    <property type="project" value="Ensembl"/>
</dbReference>
<feature type="transmembrane region" description="Helical" evidence="13">
    <location>
        <begin position="72"/>
        <end position="92"/>
    </location>
</feature>
<dbReference type="CTD" id="64220"/>
<keyword evidence="15" id="KW-1185">Reference proteome</keyword>
<dbReference type="GO" id="GO:0097070">
    <property type="term" value="P:ductus arteriosus closure"/>
    <property type="evidence" value="ECO:0007669"/>
    <property type="project" value="Ensembl"/>
</dbReference>
<dbReference type="GO" id="GO:0061029">
    <property type="term" value="P:eyelid development in camera-type eye"/>
    <property type="evidence" value="ECO:0007669"/>
    <property type="project" value="Ensembl"/>
</dbReference>
<evidence type="ECO:0000256" key="6">
    <source>
        <dbReference type="ARBA" id="ARBA00022893"/>
    </source>
</evidence>
<dbReference type="GO" id="GO:0061205">
    <property type="term" value="P:paramesonephric duct development"/>
    <property type="evidence" value="ECO:0007669"/>
    <property type="project" value="Ensembl"/>
</dbReference>
<dbReference type="GeneID" id="100619539"/>
<dbReference type="GO" id="GO:0003281">
    <property type="term" value="P:ventricular septum development"/>
    <property type="evidence" value="ECO:0007669"/>
    <property type="project" value="Ensembl"/>
</dbReference>
<dbReference type="GO" id="GO:0043585">
    <property type="term" value="P:nose morphogenesis"/>
    <property type="evidence" value="ECO:0007669"/>
    <property type="project" value="Ensembl"/>
</dbReference>
<keyword evidence="8" id="KW-0683">Retinol-binding</keyword>
<dbReference type="GO" id="GO:0060539">
    <property type="term" value="P:diaphragm development"/>
    <property type="evidence" value="ECO:0007669"/>
    <property type="project" value="Ensembl"/>
</dbReference>
<dbReference type="GO" id="GO:0038023">
    <property type="term" value="F:signaling receptor activity"/>
    <property type="evidence" value="ECO:0007669"/>
    <property type="project" value="InterPro"/>
</dbReference>
<dbReference type="HOGENOM" id="CLU_027427_0_0_1"/>
<keyword evidence="7 13" id="KW-1133">Transmembrane helix</keyword>
<dbReference type="FunCoup" id="F6X9H5">
    <property type="interactions" value="57"/>
</dbReference>
<dbReference type="GO" id="GO:0032991">
    <property type="term" value="C:protein-containing complex"/>
    <property type="evidence" value="ECO:0007669"/>
    <property type="project" value="Ensembl"/>
</dbReference>
<dbReference type="GO" id="GO:0060426">
    <property type="term" value="P:lung vasculature development"/>
    <property type="evidence" value="ECO:0007669"/>
    <property type="project" value="Ensembl"/>
</dbReference>
<dbReference type="GO" id="GO:0048546">
    <property type="term" value="P:digestive tract morphogenesis"/>
    <property type="evidence" value="ECO:0007669"/>
    <property type="project" value="Ensembl"/>
</dbReference>
<feature type="transmembrane region" description="Helical" evidence="13">
    <location>
        <begin position="444"/>
        <end position="473"/>
    </location>
</feature>
<dbReference type="GO" id="GO:0060900">
    <property type="term" value="P:embryonic camera-type eye formation"/>
    <property type="evidence" value="ECO:0007669"/>
    <property type="project" value="Ensembl"/>
</dbReference>
<dbReference type="GeneTree" id="ENSGT00940000153246"/>
<evidence type="ECO:0000313" key="14">
    <source>
        <dbReference type="Ensembl" id="ENSMODP00000012177.3"/>
    </source>
</evidence>
<evidence type="ECO:0000256" key="1">
    <source>
        <dbReference type="ARBA" id="ARBA00004651"/>
    </source>
</evidence>
<evidence type="ECO:0000256" key="2">
    <source>
        <dbReference type="ARBA" id="ARBA00014411"/>
    </source>
</evidence>
<evidence type="ECO:0000256" key="3">
    <source>
        <dbReference type="ARBA" id="ARBA00022448"/>
    </source>
</evidence>
<dbReference type="GO" id="GO:0048566">
    <property type="term" value="P:embryonic digestive tract development"/>
    <property type="evidence" value="ECO:0007669"/>
    <property type="project" value="Ensembl"/>
</dbReference>
<dbReference type="Proteomes" id="UP000002280">
    <property type="component" value="Chromosome 1"/>
</dbReference>
<keyword evidence="9 13" id="KW-0472">Membrane</keyword>
<feature type="transmembrane region" description="Helical" evidence="13">
    <location>
        <begin position="371"/>
        <end position="395"/>
    </location>
</feature>
<dbReference type="GO" id="GO:0048520">
    <property type="term" value="P:positive regulation of behavior"/>
    <property type="evidence" value="ECO:0007669"/>
    <property type="project" value="Ensembl"/>
</dbReference>
<evidence type="ECO:0000256" key="8">
    <source>
        <dbReference type="ARBA" id="ARBA00023072"/>
    </source>
</evidence>
<keyword evidence="3" id="KW-0813">Transport</keyword>
<dbReference type="InterPro" id="IPR026612">
    <property type="entry name" value="STRA6-like"/>
</dbReference>
<dbReference type="GO" id="GO:0061143">
    <property type="term" value="P:alveolar primary septum development"/>
    <property type="evidence" value="ECO:0007669"/>
    <property type="project" value="Ensembl"/>
</dbReference>
<accession>F6X9H5</accession>
<comment type="subcellular location">
    <subcellularLocation>
        <location evidence="1">Cell membrane</location>
        <topology evidence="1">Multi-pass membrane protein</topology>
    </subcellularLocation>
</comment>
<feature type="transmembrane region" description="Helical" evidence="13">
    <location>
        <begin position="485"/>
        <end position="503"/>
    </location>
</feature>
<dbReference type="GO" id="GO:0071939">
    <property type="term" value="P:vitamin A import into cell"/>
    <property type="evidence" value="ECO:0000318"/>
    <property type="project" value="GO_Central"/>
</dbReference>
<gene>
    <name evidence="14" type="primary">STRA6</name>
</gene>
<keyword evidence="6" id="KW-0845">Vitamin A</keyword>
<protein>
    <recommendedName>
        <fullName evidence="2">Receptor for retinol uptake STRA6</fullName>
    </recommendedName>
    <alternativeName>
        <fullName evidence="11">Retinol-binding protein receptor STRA6</fullName>
    </alternativeName>
</protein>
<dbReference type="PANTHER" id="PTHR21444:SF16">
    <property type="entry name" value="RECEPTOR FOR RETINOL UPTAKE STRA6"/>
    <property type="match status" value="1"/>
</dbReference>
<evidence type="ECO:0000256" key="13">
    <source>
        <dbReference type="SAM" id="Phobius"/>
    </source>
</evidence>
<reference evidence="14" key="2">
    <citation type="submission" date="2025-08" db="UniProtKB">
        <authorList>
            <consortium name="Ensembl"/>
        </authorList>
    </citation>
    <scope>IDENTIFICATION</scope>
</reference>
<feature type="transmembrane region" description="Helical" evidence="13">
    <location>
        <begin position="214"/>
        <end position="236"/>
    </location>
</feature>
<evidence type="ECO:0000256" key="11">
    <source>
        <dbReference type="ARBA" id="ARBA00031015"/>
    </source>
</evidence>
<proteinExistence type="predicted"/>
<dbReference type="GO" id="GO:0043583">
    <property type="term" value="P:ear development"/>
    <property type="evidence" value="ECO:0007669"/>
    <property type="project" value="Ensembl"/>
</dbReference>
<dbReference type="GO" id="GO:0030540">
    <property type="term" value="P:female genitalia development"/>
    <property type="evidence" value="ECO:0007669"/>
    <property type="project" value="Ensembl"/>
</dbReference>